<gene>
    <name evidence="4" type="ORF">EI97DRAFT_430884</name>
</gene>
<dbReference type="SUPFAM" id="SSF51735">
    <property type="entry name" value="NAD(P)-binding Rossmann-fold domains"/>
    <property type="match status" value="1"/>
</dbReference>
<dbReference type="CDD" id="cd05251">
    <property type="entry name" value="NmrA_like_SDR_a"/>
    <property type="match status" value="1"/>
</dbReference>
<evidence type="ECO:0000313" key="5">
    <source>
        <dbReference type="Proteomes" id="UP000800097"/>
    </source>
</evidence>
<organism evidence="4 5">
    <name type="scientific">Westerdykella ornata</name>
    <dbReference type="NCBI Taxonomy" id="318751"/>
    <lineage>
        <taxon>Eukaryota</taxon>
        <taxon>Fungi</taxon>
        <taxon>Dikarya</taxon>
        <taxon>Ascomycota</taxon>
        <taxon>Pezizomycotina</taxon>
        <taxon>Dothideomycetes</taxon>
        <taxon>Pleosporomycetidae</taxon>
        <taxon>Pleosporales</taxon>
        <taxon>Sporormiaceae</taxon>
        <taxon>Westerdykella</taxon>
    </lineage>
</organism>
<protein>
    <submittedName>
        <fullName evidence="4">NmrA family protein-like protein</fullName>
    </submittedName>
</protein>
<feature type="domain" description="NmrA-like" evidence="3">
    <location>
        <begin position="4"/>
        <end position="303"/>
    </location>
</feature>
<keyword evidence="2" id="KW-0521">NADP</keyword>
<name>A0A6A6JR81_WESOR</name>
<dbReference type="GeneID" id="54550974"/>
<evidence type="ECO:0000256" key="2">
    <source>
        <dbReference type="ARBA" id="ARBA00022857"/>
    </source>
</evidence>
<reference evidence="4" key="1">
    <citation type="journal article" date="2020" name="Stud. Mycol.">
        <title>101 Dothideomycetes genomes: a test case for predicting lifestyles and emergence of pathogens.</title>
        <authorList>
            <person name="Haridas S."/>
            <person name="Albert R."/>
            <person name="Binder M."/>
            <person name="Bloem J."/>
            <person name="Labutti K."/>
            <person name="Salamov A."/>
            <person name="Andreopoulos B."/>
            <person name="Baker S."/>
            <person name="Barry K."/>
            <person name="Bills G."/>
            <person name="Bluhm B."/>
            <person name="Cannon C."/>
            <person name="Castanera R."/>
            <person name="Culley D."/>
            <person name="Daum C."/>
            <person name="Ezra D."/>
            <person name="Gonzalez J."/>
            <person name="Henrissat B."/>
            <person name="Kuo A."/>
            <person name="Liang C."/>
            <person name="Lipzen A."/>
            <person name="Lutzoni F."/>
            <person name="Magnuson J."/>
            <person name="Mondo S."/>
            <person name="Nolan M."/>
            <person name="Ohm R."/>
            <person name="Pangilinan J."/>
            <person name="Park H.-J."/>
            <person name="Ramirez L."/>
            <person name="Alfaro M."/>
            <person name="Sun H."/>
            <person name="Tritt A."/>
            <person name="Yoshinaga Y."/>
            <person name="Zwiers L.-H."/>
            <person name="Turgeon B."/>
            <person name="Goodwin S."/>
            <person name="Spatafora J."/>
            <person name="Crous P."/>
            <person name="Grigoriev I."/>
        </authorList>
    </citation>
    <scope>NUCLEOTIDE SEQUENCE</scope>
    <source>
        <strain evidence="4">CBS 379.55</strain>
    </source>
</reference>
<evidence type="ECO:0000259" key="3">
    <source>
        <dbReference type="Pfam" id="PF05368"/>
    </source>
</evidence>
<dbReference type="PANTHER" id="PTHR42748:SF25">
    <property type="entry name" value="NMRA FAMILY PROTEIN"/>
    <property type="match status" value="1"/>
</dbReference>
<dbReference type="InterPro" id="IPR008030">
    <property type="entry name" value="NmrA-like"/>
</dbReference>
<evidence type="ECO:0000313" key="4">
    <source>
        <dbReference type="EMBL" id="KAF2278613.1"/>
    </source>
</evidence>
<dbReference type="OrthoDB" id="9997102at2759"/>
<dbReference type="AlphaFoldDB" id="A0A6A6JR81"/>
<dbReference type="Proteomes" id="UP000800097">
    <property type="component" value="Unassembled WGS sequence"/>
</dbReference>
<dbReference type="Gene3D" id="3.90.25.10">
    <property type="entry name" value="UDP-galactose 4-epimerase, domain 1"/>
    <property type="match status" value="1"/>
</dbReference>
<evidence type="ECO:0000256" key="1">
    <source>
        <dbReference type="ARBA" id="ARBA00006328"/>
    </source>
</evidence>
<dbReference type="GO" id="GO:0005634">
    <property type="term" value="C:nucleus"/>
    <property type="evidence" value="ECO:0007669"/>
    <property type="project" value="TreeGrafter"/>
</dbReference>
<proteinExistence type="inferred from homology"/>
<dbReference type="EMBL" id="ML986487">
    <property type="protein sequence ID" value="KAF2278613.1"/>
    <property type="molecule type" value="Genomic_DNA"/>
</dbReference>
<sequence length="315" mass="34835">MAHQKSILVTGATGKQGGAVLKHLHELGEFKLLAVTRNTTSGSAQRIVDKYPGTILVQGDLNDVPALFASAKTALRAAGEDDSIWGVYSVQVSMGSGTTYDGEIKQGNDLIDESIKHGVKHFVFSSVDRGGNEKSWNNPTDVPHFKTKNTIEHHLLEKAGKEGENMGWTILRPVAFMDNLEPGFAPKVFLAALKNTLGEKPVQWVSIQDIGLFAANAFHDPERYNKRAIGLAGDDLTFDQLSERFKKVLGHGAPVTFGLLGRALLLAVPEMKTMLNWFRDEGYGVDIEELRKEEPKLTDFETWLREQSKFRTSQD</sequence>
<comment type="similarity">
    <text evidence="1">Belongs to the NmrA-type oxidoreductase family.</text>
</comment>
<accession>A0A6A6JR81</accession>
<dbReference type="PANTHER" id="PTHR42748">
    <property type="entry name" value="NITROGEN METABOLITE REPRESSION PROTEIN NMRA FAMILY MEMBER"/>
    <property type="match status" value="1"/>
</dbReference>
<dbReference type="RefSeq" id="XP_033656152.1">
    <property type="nucleotide sequence ID" value="XM_033797799.1"/>
</dbReference>
<dbReference type="Gene3D" id="3.40.50.720">
    <property type="entry name" value="NAD(P)-binding Rossmann-like Domain"/>
    <property type="match status" value="1"/>
</dbReference>
<dbReference type="Pfam" id="PF05368">
    <property type="entry name" value="NmrA"/>
    <property type="match status" value="1"/>
</dbReference>
<dbReference type="InterPro" id="IPR051164">
    <property type="entry name" value="NmrA-like_oxidored"/>
</dbReference>
<keyword evidence="5" id="KW-1185">Reference proteome</keyword>
<dbReference type="InterPro" id="IPR036291">
    <property type="entry name" value="NAD(P)-bd_dom_sf"/>
</dbReference>